<dbReference type="RefSeq" id="WP_032125139.1">
    <property type="nucleotide sequence ID" value="NZ_LN879502.1"/>
</dbReference>
<dbReference type="Gene3D" id="1.20.120.140">
    <property type="entry name" value="Signal recognition particle SRP54, nucleotide-binding domain"/>
    <property type="match status" value="1"/>
</dbReference>
<dbReference type="AlphaFoldDB" id="A0A0U5JBX8"/>
<dbReference type="HAMAP" id="MF_00920">
    <property type="entry name" value="FtsY"/>
    <property type="match status" value="1"/>
</dbReference>
<organism evidence="11 12">
    <name type="scientific">Candidatus Protochlamydia naegleriophila</name>
    <dbReference type="NCBI Taxonomy" id="389348"/>
    <lineage>
        <taxon>Bacteria</taxon>
        <taxon>Pseudomonadati</taxon>
        <taxon>Chlamydiota</taxon>
        <taxon>Chlamydiia</taxon>
        <taxon>Parachlamydiales</taxon>
        <taxon>Parachlamydiaceae</taxon>
        <taxon>Candidatus Protochlamydia</taxon>
    </lineage>
</organism>
<name>A0A0U5JBX8_9BACT</name>
<dbReference type="NCBIfam" id="TIGR00064">
    <property type="entry name" value="ftsY"/>
    <property type="match status" value="1"/>
</dbReference>
<feature type="domain" description="SRP54-type proteins GTP-binding" evidence="10">
    <location>
        <begin position="282"/>
        <end position="295"/>
    </location>
</feature>
<dbReference type="Gene3D" id="3.40.50.300">
    <property type="entry name" value="P-loop containing nucleotide triphosphate hydrolases"/>
    <property type="match status" value="1"/>
</dbReference>
<dbReference type="FunCoup" id="A0A0U5JBX8">
    <property type="interactions" value="411"/>
</dbReference>
<comment type="catalytic activity">
    <reaction evidence="8 9">
        <text>GTP + H2O = GDP + phosphate + H(+)</text>
        <dbReference type="Rhea" id="RHEA:19669"/>
        <dbReference type="ChEBI" id="CHEBI:15377"/>
        <dbReference type="ChEBI" id="CHEBI:15378"/>
        <dbReference type="ChEBI" id="CHEBI:37565"/>
        <dbReference type="ChEBI" id="CHEBI:43474"/>
        <dbReference type="ChEBI" id="CHEBI:58189"/>
        <dbReference type="EC" id="3.6.5.4"/>
    </reaction>
</comment>
<sequence length="309" mass="33597">MVLQFLKSGYAKVKSALSRARSLLGEKLTALFQGKIDENTLEQLEQALYEADFGVKTASELTQKVRDMHRENPTLKTTDYLAALRTHLVSLLNQYPTQLADANPEQLPQVILIVGVNGNGKTTSVAKLANLFHQNGKKVLVGAADTFRAAAIEQLEMWAHKLHIDIVKGNPKSDPAAVAFDSIQAAKARQCDVVLIDTAGRLHTKTPLMQELEKIKRSCQKASIGGPHETLLVLDATTGQNAIEQAKHFHKFTPITGLILTKLDGTAKGGIVVAIQRELGIPVKFIGTGEGADDLQPFDAQAFVSNLFE</sequence>
<evidence type="ECO:0000256" key="2">
    <source>
        <dbReference type="ARBA" id="ARBA00022490"/>
    </source>
</evidence>
<dbReference type="InParanoid" id="A0A0U5JBX8"/>
<feature type="binding site" evidence="9">
    <location>
        <begin position="115"/>
        <end position="122"/>
    </location>
    <ligand>
        <name>GTP</name>
        <dbReference type="ChEBI" id="CHEBI:37565"/>
    </ligand>
</feature>
<dbReference type="SMART" id="SM00962">
    <property type="entry name" value="SRP54"/>
    <property type="match status" value="1"/>
</dbReference>
<dbReference type="InterPro" id="IPR042101">
    <property type="entry name" value="SRP54_N_sf"/>
</dbReference>
<evidence type="ECO:0000256" key="3">
    <source>
        <dbReference type="ARBA" id="ARBA00022741"/>
    </source>
</evidence>
<keyword evidence="2 9" id="KW-0963">Cytoplasm</keyword>
<evidence type="ECO:0000256" key="9">
    <source>
        <dbReference type="HAMAP-Rule" id="MF_00920"/>
    </source>
</evidence>
<dbReference type="PATRIC" id="fig|389348.3.peg.623"/>
<keyword evidence="3 9" id="KW-0547">Nucleotide-binding</keyword>
<dbReference type="InterPro" id="IPR036225">
    <property type="entry name" value="SRP/SRP_N"/>
</dbReference>
<evidence type="ECO:0000256" key="5">
    <source>
        <dbReference type="ARBA" id="ARBA00023134"/>
    </source>
</evidence>
<dbReference type="CDD" id="cd17874">
    <property type="entry name" value="FtsY"/>
    <property type="match status" value="1"/>
</dbReference>
<dbReference type="GO" id="GO:0005047">
    <property type="term" value="F:signal recognition particle binding"/>
    <property type="evidence" value="ECO:0007669"/>
    <property type="project" value="TreeGrafter"/>
</dbReference>
<dbReference type="KEGG" id="pnl:PNK_0566"/>
<evidence type="ECO:0000313" key="11">
    <source>
        <dbReference type="EMBL" id="CUI16194.1"/>
    </source>
</evidence>
<proteinExistence type="inferred from homology"/>
<comment type="function">
    <text evidence="9">Involved in targeting and insertion of nascent membrane proteins into the cytoplasmic membrane. Acts as a receptor for the complex formed by the signal recognition particle (SRP) and the ribosome-nascent chain (RNC).</text>
</comment>
<evidence type="ECO:0000256" key="1">
    <source>
        <dbReference type="ARBA" id="ARBA00022475"/>
    </source>
</evidence>
<dbReference type="GO" id="GO:0003924">
    <property type="term" value="F:GTPase activity"/>
    <property type="evidence" value="ECO:0007669"/>
    <property type="project" value="UniProtKB-UniRule"/>
</dbReference>
<dbReference type="PANTHER" id="PTHR43134">
    <property type="entry name" value="SIGNAL RECOGNITION PARTICLE RECEPTOR SUBUNIT ALPHA"/>
    <property type="match status" value="1"/>
</dbReference>
<dbReference type="PROSITE" id="PS00300">
    <property type="entry name" value="SRP54"/>
    <property type="match status" value="1"/>
</dbReference>
<keyword evidence="11" id="KW-0131">Cell cycle</keyword>
<dbReference type="SMART" id="SM00963">
    <property type="entry name" value="SRP54_N"/>
    <property type="match status" value="1"/>
</dbReference>
<keyword evidence="11" id="KW-0132">Cell division</keyword>
<dbReference type="Pfam" id="PF02881">
    <property type="entry name" value="SRP54_N"/>
    <property type="match status" value="1"/>
</dbReference>
<dbReference type="GO" id="GO:0005525">
    <property type="term" value="F:GTP binding"/>
    <property type="evidence" value="ECO:0007669"/>
    <property type="project" value="UniProtKB-UniRule"/>
</dbReference>
<keyword evidence="1 9" id="KW-1003">Cell membrane</keyword>
<feature type="binding site" evidence="9">
    <location>
        <begin position="197"/>
        <end position="201"/>
    </location>
    <ligand>
        <name>GTP</name>
        <dbReference type="ChEBI" id="CHEBI:37565"/>
    </ligand>
</feature>
<comment type="subcellular location">
    <subcellularLocation>
        <location evidence="9">Cell membrane</location>
        <topology evidence="9">Peripheral membrane protein</topology>
        <orientation evidence="9">Cytoplasmic side</orientation>
    </subcellularLocation>
    <subcellularLocation>
        <location evidence="9">Cytoplasm</location>
    </subcellularLocation>
</comment>
<dbReference type="PANTHER" id="PTHR43134:SF1">
    <property type="entry name" value="SIGNAL RECOGNITION PARTICLE RECEPTOR SUBUNIT ALPHA"/>
    <property type="match status" value="1"/>
</dbReference>
<evidence type="ECO:0000313" key="12">
    <source>
        <dbReference type="Proteomes" id="UP000069902"/>
    </source>
</evidence>
<reference evidence="12" key="1">
    <citation type="submission" date="2015-09" db="EMBL/GenBank/DDBJ databases">
        <authorList>
            <person name="Bertelli C."/>
        </authorList>
    </citation>
    <scope>NUCLEOTIDE SEQUENCE [LARGE SCALE GENOMIC DNA]</scope>
    <source>
        <strain evidence="12">KNic</strain>
    </source>
</reference>
<dbReference type="SUPFAM" id="SSF47364">
    <property type="entry name" value="Domain of the SRP/SRP receptor G-proteins"/>
    <property type="match status" value="1"/>
</dbReference>
<dbReference type="EC" id="3.6.5.4" evidence="9"/>
<dbReference type="Pfam" id="PF00448">
    <property type="entry name" value="SRP54"/>
    <property type="match status" value="1"/>
</dbReference>
<keyword evidence="7 9" id="KW-0675">Receptor</keyword>
<accession>A0A0U5JBX8</accession>
<comment type="subunit">
    <text evidence="9">Part of the signal recognition particle protein translocation system, which is composed of SRP and FtsY.</text>
</comment>
<dbReference type="GO" id="GO:0005737">
    <property type="term" value="C:cytoplasm"/>
    <property type="evidence" value="ECO:0007669"/>
    <property type="project" value="UniProtKB-SubCell"/>
</dbReference>
<dbReference type="InterPro" id="IPR004390">
    <property type="entry name" value="SR_rcpt_FtsY"/>
</dbReference>
<dbReference type="GO" id="GO:0005886">
    <property type="term" value="C:plasma membrane"/>
    <property type="evidence" value="ECO:0007669"/>
    <property type="project" value="UniProtKB-SubCell"/>
</dbReference>
<evidence type="ECO:0000256" key="7">
    <source>
        <dbReference type="ARBA" id="ARBA00023170"/>
    </source>
</evidence>
<keyword evidence="4 9" id="KW-0378">Hydrolase</keyword>
<dbReference type="GO" id="GO:0006614">
    <property type="term" value="P:SRP-dependent cotranslational protein targeting to membrane"/>
    <property type="evidence" value="ECO:0007669"/>
    <property type="project" value="InterPro"/>
</dbReference>
<dbReference type="GO" id="GO:0051301">
    <property type="term" value="P:cell division"/>
    <property type="evidence" value="ECO:0007669"/>
    <property type="project" value="UniProtKB-KW"/>
</dbReference>
<evidence type="ECO:0000256" key="4">
    <source>
        <dbReference type="ARBA" id="ARBA00022801"/>
    </source>
</evidence>
<dbReference type="SMART" id="SM00382">
    <property type="entry name" value="AAA"/>
    <property type="match status" value="1"/>
</dbReference>
<dbReference type="SUPFAM" id="SSF52540">
    <property type="entry name" value="P-loop containing nucleoside triphosphate hydrolases"/>
    <property type="match status" value="1"/>
</dbReference>
<protein>
    <recommendedName>
        <fullName evidence="9">Signal recognition particle receptor FtsY</fullName>
        <shortName evidence="9">SRP receptor</shortName>
        <ecNumber evidence="9">3.6.5.4</ecNumber>
    </recommendedName>
</protein>
<evidence type="ECO:0000259" key="10">
    <source>
        <dbReference type="PROSITE" id="PS00300"/>
    </source>
</evidence>
<comment type="similarity">
    <text evidence="9">Belongs to the GTP-binding SRP family. FtsY subfamily.</text>
</comment>
<dbReference type="InterPro" id="IPR013822">
    <property type="entry name" value="Signal_recog_particl_SRP54_hlx"/>
</dbReference>
<evidence type="ECO:0000256" key="8">
    <source>
        <dbReference type="ARBA" id="ARBA00048027"/>
    </source>
</evidence>
<feature type="binding site" evidence="9">
    <location>
        <begin position="261"/>
        <end position="264"/>
    </location>
    <ligand>
        <name>GTP</name>
        <dbReference type="ChEBI" id="CHEBI:37565"/>
    </ligand>
</feature>
<keyword evidence="5 9" id="KW-0342">GTP-binding</keyword>
<evidence type="ECO:0000256" key="6">
    <source>
        <dbReference type="ARBA" id="ARBA00023136"/>
    </source>
</evidence>
<dbReference type="InterPro" id="IPR003593">
    <property type="entry name" value="AAA+_ATPase"/>
</dbReference>
<dbReference type="EMBL" id="LN879502">
    <property type="protein sequence ID" value="CUI16194.1"/>
    <property type="molecule type" value="Genomic_DNA"/>
</dbReference>
<dbReference type="FunFam" id="3.40.50.300:FF:000053">
    <property type="entry name" value="Signal recognition particle receptor FtsY"/>
    <property type="match status" value="1"/>
</dbReference>
<dbReference type="Proteomes" id="UP000069902">
    <property type="component" value="Chromosome cPNK"/>
</dbReference>
<dbReference type="InterPro" id="IPR000897">
    <property type="entry name" value="SRP54_GTPase_dom"/>
</dbReference>
<keyword evidence="6 9" id="KW-0472">Membrane</keyword>
<dbReference type="InterPro" id="IPR027417">
    <property type="entry name" value="P-loop_NTPase"/>
</dbReference>
<keyword evidence="12" id="KW-1185">Reference proteome</keyword>
<gene>
    <name evidence="9 11" type="primary">ftsY</name>
    <name evidence="11" type="ORF">PNK_0566</name>
</gene>
<dbReference type="STRING" id="389348.PNK_0566"/>